<feature type="region of interest" description="Disordered" evidence="1">
    <location>
        <begin position="313"/>
        <end position="361"/>
    </location>
</feature>
<feature type="compositionally biased region" description="Low complexity" evidence="1">
    <location>
        <begin position="343"/>
        <end position="355"/>
    </location>
</feature>
<keyword evidence="4" id="KW-1185">Reference proteome</keyword>
<evidence type="ECO:0000256" key="2">
    <source>
        <dbReference type="SAM" id="Phobius"/>
    </source>
</evidence>
<evidence type="ECO:0000256" key="1">
    <source>
        <dbReference type="SAM" id="MobiDB-lite"/>
    </source>
</evidence>
<comment type="caution">
    <text evidence="3">The sequence shown here is derived from an EMBL/GenBank/DDBJ whole genome shotgun (WGS) entry which is preliminary data.</text>
</comment>
<reference evidence="3" key="1">
    <citation type="journal article" date="2023" name="G3 (Bethesda)">
        <title>A reference genome for the long-term kleptoplast-retaining sea slug Elysia crispata morphotype clarki.</title>
        <authorList>
            <person name="Eastman K.E."/>
            <person name="Pendleton A.L."/>
            <person name="Shaikh M.A."/>
            <person name="Suttiyut T."/>
            <person name="Ogas R."/>
            <person name="Tomko P."/>
            <person name="Gavelis G."/>
            <person name="Widhalm J.R."/>
            <person name="Wisecaver J.H."/>
        </authorList>
    </citation>
    <scope>NUCLEOTIDE SEQUENCE</scope>
    <source>
        <strain evidence="3">ECLA1</strain>
    </source>
</reference>
<dbReference type="AlphaFoldDB" id="A0AAE0XMN3"/>
<protein>
    <submittedName>
        <fullName evidence="3">Uncharacterized protein</fullName>
    </submittedName>
</protein>
<dbReference type="Proteomes" id="UP001283361">
    <property type="component" value="Unassembled WGS sequence"/>
</dbReference>
<feature type="transmembrane region" description="Helical" evidence="2">
    <location>
        <begin position="124"/>
        <end position="144"/>
    </location>
</feature>
<evidence type="ECO:0000313" key="4">
    <source>
        <dbReference type="Proteomes" id="UP001283361"/>
    </source>
</evidence>
<feature type="transmembrane region" description="Helical" evidence="2">
    <location>
        <begin position="156"/>
        <end position="180"/>
    </location>
</feature>
<gene>
    <name evidence="3" type="ORF">RRG08_019281</name>
</gene>
<organism evidence="3 4">
    <name type="scientific">Elysia crispata</name>
    <name type="common">lettuce slug</name>
    <dbReference type="NCBI Taxonomy" id="231223"/>
    <lineage>
        <taxon>Eukaryota</taxon>
        <taxon>Metazoa</taxon>
        <taxon>Spiralia</taxon>
        <taxon>Lophotrochozoa</taxon>
        <taxon>Mollusca</taxon>
        <taxon>Gastropoda</taxon>
        <taxon>Heterobranchia</taxon>
        <taxon>Euthyneura</taxon>
        <taxon>Panpulmonata</taxon>
        <taxon>Sacoglossa</taxon>
        <taxon>Placobranchoidea</taxon>
        <taxon>Plakobranchidae</taxon>
        <taxon>Elysia</taxon>
    </lineage>
</organism>
<name>A0AAE0XMN3_9GAST</name>
<keyword evidence="2" id="KW-1133">Transmembrane helix</keyword>
<keyword evidence="2" id="KW-0472">Membrane</keyword>
<dbReference type="Gene3D" id="1.20.140.150">
    <property type="match status" value="1"/>
</dbReference>
<feature type="transmembrane region" description="Helical" evidence="2">
    <location>
        <begin position="41"/>
        <end position="66"/>
    </location>
</feature>
<sequence length="361" mass="39828">MSASVYANPYIYKPPPPRIEYPSLFHGFRDITCRYVLDSKILALAVVVLGLATVILLAVCLLPFWFKLVLDPTQGTFGSEPVKRGVTINTGLFYMRTDYFDNTVFLDKYTNANAVPPVVQAAQAFFILGFCVLAGCTGASIILAMRRFSSVTALMILAGATTLSGVCQVFVIIFCAALVMESSCDPYDSGDGCNYKDNLEWNLVPIYSQFRRMEPNLTPYVEADWAFYIAIIGVLVNIGAAVMVWIEALMTSSSLRKVRYSQLKEFRDPYENEVDPFTGKRFQFQPPTRPGPHMYGMQPVILSDHPYEGMVIQGPPSDAYVPPASFAPQPRPPSPGFGRRHGPPSSTSSVSGPPVAREIDL</sequence>
<keyword evidence="2" id="KW-0812">Transmembrane</keyword>
<proteinExistence type="predicted"/>
<dbReference type="EMBL" id="JAWDGP010008023">
    <property type="protein sequence ID" value="KAK3697098.1"/>
    <property type="molecule type" value="Genomic_DNA"/>
</dbReference>
<evidence type="ECO:0000313" key="3">
    <source>
        <dbReference type="EMBL" id="KAK3697098.1"/>
    </source>
</evidence>
<feature type="transmembrane region" description="Helical" evidence="2">
    <location>
        <begin position="225"/>
        <end position="246"/>
    </location>
</feature>
<accession>A0AAE0XMN3</accession>